<evidence type="ECO:0000256" key="11">
    <source>
        <dbReference type="HAMAP-Rule" id="MF_00366"/>
    </source>
</evidence>
<keyword evidence="4 11" id="KW-0240">DNA-directed RNA polymerase</keyword>
<dbReference type="NCBIfam" id="TIGR00690">
    <property type="entry name" value="rpoZ"/>
    <property type="match status" value="1"/>
</dbReference>
<evidence type="ECO:0000256" key="10">
    <source>
        <dbReference type="ARBA" id="ARBA00048552"/>
    </source>
</evidence>
<evidence type="ECO:0000256" key="9">
    <source>
        <dbReference type="ARBA" id="ARBA00029924"/>
    </source>
</evidence>
<evidence type="ECO:0000256" key="6">
    <source>
        <dbReference type="ARBA" id="ARBA00022695"/>
    </source>
</evidence>
<dbReference type="EC" id="2.7.7.6" evidence="2 11"/>
<sequence>MVEANRSMMVPPIETLLEKAGSKFVLVSLAAQRARQINDYYSKLGEGLGSIVPPQVESTSTKSLSIAFDEIAAGKIVPERVEEEPEEAE</sequence>
<dbReference type="Gene3D" id="3.90.940.10">
    <property type="match status" value="1"/>
</dbReference>
<protein>
    <recommendedName>
        <fullName evidence="3 11">DNA-directed RNA polymerase subunit omega</fullName>
        <shortName evidence="11">RNAP omega subunit</shortName>
        <ecNumber evidence="2 11">2.7.7.6</ecNumber>
    </recommendedName>
    <alternativeName>
        <fullName evidence="11">RNA polymerase omega subunit</fullName>
    </alternativeName>
    <alternativeName>
        <fullName evidence="9 11">Transcriptase subunit omega</fullName>
    </alternativeName>
</protein>
<dbReference type="AlphaFoldDB" id="A0A1M4T700"/>
<comment type="similarity">
    <text evidence="1 11">Belongs to the RNA polymerase subunit omega family.</text>
</comment>
<evidence type="ECO:0000256" key="2">
    <source>
        <dbReference type="ARBA" id="ARBA00012418"/>
    </source>
</evidence>
<dbReference type="GO" id="GO:0003677">
    <property type="term" value="F:DNA binding"/>
    <property type="evidence" value="ECO:0007669"/>
    <property type="project" value="UniProtKB-UniRule"/>
</dbReference>
<dbReference type="SUPFAM" id="SSF63562">
    <property type="entry name" value="RPB6/omega subunit-like"/>
    <property type="match status" value="1"/>
</dbReference>
<comment type="function">
    <text evidence="11">Promotes RNA polymerase assembly. Latches the N- and C-terminal regions of the beta' subunit thereby facilitating its interaction with the beta and alpha subunits.</text>
</comment>
<dbReference type="Proteomes" id="UP000184295">
    <property type="component" value="Unassembled WGS sequence"/>
</dbReference>
<evidence type="ECO:0000313" key="13">
    <source>
        <dbReference type="Proteomes" id="UP000184295"/>
    </source>
</evidence>
<dbReference type="RefSeq" id="WP_245790262.1">
    <property type="nucleotide sequence ID" value="NZ_FQUL01000004.1"/>
</dbReference>
<evidence type="ECO:0000256" key="5">
    <source>
        <dbReference type="ARBA" id="ARBA00022679"/>
    </source>
</evidence>
<dbReference type="GO" id="GO:0003899">
    <property type="term" value="F:DNA-directed RNA polymerase activity"/>
    <property type="evidence" value="ECO:0007669"/>
    <property type="project" value="UniProtKB-UniRule"/>
</dbReference>
<keyword evidence="5 11" id="KW-0808">Transferase</keyword>
<gene>
    <name evidence="11" type="primary">rpoZ</name>
    <name evidence="12" type="ORF">SAMN02745225_00529</name>
</gene>
<dbReference type="GO" id="GO:0006351">
    <property type="term" value="P:DNA-templated transcription"/>
    <property type="evidence" value="ECO:0007669"/>
    <property type="project" value="UniProtKB-UniRule"/>
</dbReference>
<keyword evidence="6 11" id="KW-0548">Nucleotidyltransferase</keyword>
<proteinExistence type="inferred from homology"/>
<accession>A0A1M4T700</accession>
<dbReference type="EMBL" id="FQUL01000004">
    <property type="protein sequence ID" value="SHE40239.1"/>
    <property type="molecule type" value="Genomic_DNA"/>
</dbReference>
<evidence type="ECO:0000256" key="1">
    <source>
        <dbReference type="ARBA" id="ARBA00006711"/>
    </source>
</evidence>
<reference evidence="13" key="1">
    <citation type="submission" date="2016-11" db="EMBL/GenBank/DDBJ databases">
        <authorList>
            <person name="Varghese N."/>
            <person name="Submissions S."/>
        </authorList>
    </citation>
    <scope>NUCLEOTIDE SEQUENCE [LARGE SCALE GENOMIC DNA]</scope>
    <source>
        <strain evidence="13">DSM 19514</strain>
    </source>
</reference>
<evidence type="ECO:0000313" key="12">
    <source>
        <dbReference type="EMBL" id="SHE40239.1"/>
    </source>
</evidence>
<keyword evidence="7 11" id="KW-0804">Transcription</keyword>
<dbReference type="PANTHER" id="PTHR34476:SF1">
    <property type="entry name" value="DNA-DIRECTED RNA POLYMERASE SUBUNIT OMEGA"/>
    <property type="match status" value="1"/>
</dbReference>
<dbReference type="PANTHER" id="PTHR34476">
    <property type="entry name" value="DNA-DIRECTED RNA POLYMERASE SUBUNIT OMEGA"/>
    <property type="match status" value="1"/>
</dbReference>
<comment type="subunit">
    <text evidence="8 11">The RNAP catalytic core consists of 2 alpha, 1 beta, 1 beta' and 1 omega subunit. When a sigma factor is associated with the core the holoenzyme is formed, which can initiate transcription.</text>
</comment>
<evidence type="ECO:0000256" key="8">
    <source>
        <dbReference type="ARBA" id="ARBA00025935"/>
    </source>
</evidence>
<name>A0A1M4T700_9ACTN</name>
<organism evidence="12 13">
    <name type="scientific">Ferrithrix thermotolerans DSM 19514</name>
    <dbReference type="NCBI Taxonomy" id="1121881"/>
    <lineage>
        <taxon>Bacteria</taxon>
        <taxon>Bacillati</taxon>
        <taxon>Actinomycetota</taxon>
        <taxon>Acidimicrobiia</taxon>
        <taxon>Acidimicrobiales</taxon>
        <taxon>Acidimicrobiaceae</taxon>
        <taxon>Ferrithrix</taxon>
    </lineage>
</organism>
<dbReference type="Pfam" id="PF01192">
    <property type="entry name" value="RNA_pol_Rpb6"/>
    <property type="match status" value="1"/>
</dbReference>
<dbReference type="InterPro" id="IPR036161">
    <property type="entry name" value="RPB6/omega-like_sf"/>
</dbReference>
<dbReference type="STRING" id="1121881.SAMN02745225_00529"/>
<dbReference type="SMART" id="SM01409">
    <property type="entry name" value="RNA_pol_Rpb6"/>
    <property type="match status" value="1"/>
</dbReference>
<evidence type="ECO:0000256" key="3">
    <source>
        <dbReference type="ARBA" id="ARBA00013725"/>
    </source>
</evidence>
<dbReference type="InterPro" id="IPR003716">
    <property type="entry name" value="DNA-dir_RNA_pol_omega"/>
</dbReference>
<dbReference type="InterPro" id="IPR006110">
    <property type="entry name" value="Pol_omega/Rpo6/RPB6"/>
</dbReference>
<comment type="catalytic activity">
    <reaction evidence="10 11">
        <text>RNA(n) + a ribonucleoside 5'-triphosphate = RNA(n+1) + diphosphate</text>
        <dbReference type="Rhea" id="RHEA:21248"/>
        <dbReference type="Rhea" id="RHEA-COMP:14527"/>
        <dbReference type="Rhea" id="RHEA-COMP:17342"/>
        <dbReference type="ChEBI" id="CHEBI:33019"/>
        <dbReference type="ChEBI" id="CHEBI:61557"/>
        <dbReference type="ChEBI" id="CHEBI:140395"/>
        <dbReference type="EC" id="2.7.7.6"/>
    </reaction>
</comment>
<evidence type="ECO:0000256" key="7">
    <source>
        <dbReference type="ARBA" id="ARBA00023163"/>
    </source>
</evidence>
<keyword evidence="13" id="KW-1185">Reference proteome</keyword>
<evidence type="ECO:0000256" key="4">
    <source>
        <dbReference type="ARBA" id="ARBA00022478"/>
    </source>
</evidence>
<dbReference type="GO" id="GO:0000428">
    <property type="term" value="C:DNA-directed RNA polymerase complex"/>
    <property type="evidence" value="ECO:0007669"/>
    <property type="project" value="UniProtKB-KW"/>
</dbReference>
<dbReference type="HAMAP" id="MF_00366">
    <property type="entry name" value="RNApol_bact_RpoZ"/>
    <property type="match status" value="1"/>
</dbReference>